<feature type="domain" description="PAS" evidence="9">
    <location>
        <begin position="599"/>
        <end position="659"/>
    </location>
</feature>
<keyword evidence="4" id="KW-0808">Transferase</keyword>
<keyword evidence="3 6" id="KW-0597">Phosphoprotein</keyword>
<dbReference type="EMBL" id="WBKO01000002">
    <property type="protein sequence ID" value="MDV2482148.1"/>
    <property type="molecule type" value="Genomic_DNA"/>
</dbReference>
<evidence type="ECO:0000256" key="4">
    <source>
        <dbReference type="ARBA" id="ARBA00022679"/>
    </source>
</evidence>
<dbReference type="Gene3D" id="3.30.565.10">
    <property type="entry name" value="Histidine kinase-like ATPase, C-terminal domain"/>
    <property type="match status" value="1"/>
</dbReference>
<dbReference type="PROSITE" id="PS50110">
    <property type="entry name" value="RESPONSE_REGULATORY"/>
    <property type="match status" value="1"/>
</dbReference>
<evidence type="ECO:0000256" key="2">
    <source>
        <dbReference type="ARBA" id="ARBA00012438"/>
    </source>
</evidence>
<dbReference type="Gene3D" id="3.30.450.20">
    <property type="entry name" value="PAS domain"/>
    <property type="match status" value="3"/>
</dbReference>
<feature type="modified residue" description="4-aspartylphosphate" evidence="6">
    <location>
        <position position="53"/>
    </location>
</feature>
<reference evidence="11 12" key="1">
    <citation type="submission" date="2019-10" db="EMBL/GenBank/DDBJ databases">
        <title>Isolation and characterization of Methanoculleus sp. Wushi-C6 from a hot spring well.</title>
        <authorList>
            <person name="Chen S.-C."/>
            <person name="Lan Z.-H."/>
            <person name="You Y.-T."/>
            <person name="Lai M.-C."/>
        </authorList>
    </citation>
    <scope>NUCLEOTIDE SEQUENCE [LARGE SCALE GENOMIC DNA]</scope>
    <source>
        <strain evidence="11 12">Wushi-C6</strain>
    </source>
</reference>
<dbReference type="SMART" id="SM00387">
    <property type="entry name" value="HATPase_c"/>
    <property type="match status" value="1"/>
</dbReference>
<evidence type="ECO:0000256" key="1">
    <source>
        <dbReference type="ARBA" id="ARBA00000085"/>
    </source>
</evidence>
<dbReference type="CDD" id="cd00130">
    <property type="entry name" value="PAS"/>
    <property type="match status" value="3"/>
</dbReference>
<feature type="domain" description="PAC" evidence="10">
    <location>
        <begin position="674"/>
        <end position="726"/>
    </location>
</feature>
<dbReference type="InterPro" id="IPR029016">
    <property type="entry name" value="GAF-like_dom_sf"/>
</dbReference>
<dbReference type="Gene3D" id="3.40.50.2300">
    <property type="match status" value="1"/>
</dbReference>
<dbReference type="Gene3D" id="3.30.450.40">
    <property type="match status" value="1"/>
</dbReference>
<dbReference type="SMART" id="SM00091">
    <property type="entry name" value="PAS"/>
    <property type="match status" value="3"/>
</dbReference>
<evidence type="ECO:0000259" key="9">
    <source>
        <dbReference type="PROSITE" id="PS50112"/>
    </source>
</evidence>
<organism evidence="11 12">
    <name type="scientific">Methanoculleus caldifontis</name>
    <dbReference type="NCBI Taxonomy" id="2651577"/>
    <lineage>
        <taxon>Archaea</taxon>
        <taxon>Methanobacteriati</taxon>
        <taxon>Methanobacteriota</taxon>
        <taxon>Stenosarchaea group</taxon>
        <taxon>Methanomicrobia</taxon>
        <taxon>Methanomicrobiales</taxon>
        <taxon>Methanomicrobiaceae</taxon>
        <taxon>Methanoculleus</taxon>
    </lineage>
</organism>
<evidence type="ECO:0000259" key="7">
    <source>
        <dbReference type="PROSITE" id="PS50109"/>
    </source>
</evidence>
<evidence type="ECO:0000313" key="11">
    <source>
        <dbReference type="EMBL" id="MDV2482148.1"/>
    </source>
</evidence>
<dbReference type="InterPro" id="IPR036890">
    <property type="entry name" value="HATPase_C_sf"/>
</dbReference>
<accession>A0ABU3X252</accession>
<dbReference type="InterPro" id="IPR052162">
    <property type="entry name" value="Sensor_kinase/Photoreceptor"/>
</dbReference>
<dbReference type="InterPro" id="IPR005467">
    <property type="entry name" value="His_kinase_dom"/>
</dbReference>
<dbReference type="Pfam" id="PF01590">
    <property type="entry name" value="GAF"/>
    <property type="match status" value="1"/>
</dbReference>
<comment type="caution">
    <text evidence="11">The sequence shown here is derived from an EMBL/GenBank/DDBJ whole genome shotgun (WGS) entry which is preliminary data.</text>
</comment>
<protein>
    <recommendedName>
        <fullName evidence="2">histidine kinase</fullName>
        <ecNumber evidence="2">2.7.13.3</ecNumber>
    </recommendedName>
</protein>
<evidence type="ECO:0000259" key="10">
    <source>
        <dbReference type="PROSITE" id="PS50113"/>
    </source>
</evidence>
<dbReference type="InterPro" id="IPR000014">
    <property type="entry name" value="PAS"/>
</dbReference>
<evidence type="ECO:0000256" key="5">
    <source>
        <dbReference type="ARBA" id="ARBA00022777"/>
    </source>
</evidence>
<feature type="domain" description="PAS" evidence="9">
    <location>
        <begin position="134"/>
        <end position="206"/>
    </location>
</feature>
<dbReference type="Pfam" id="PF02518">
    <property type="entry name" value="HATPase_c"/>
    <property type="match status" value="1"/>
</dbReference>
<dbReference type="SUPFAM" id="SSF55781">
    <property type="entry name" value="GAF domain-like"/>
    <property type="match status" value="1"/>
</dbReference>
<dbReference type="PANTHER" id="PTHR43304:SF1">
    <property type="entry name" value="PAC DOMAIN-CONTAINING PROTEIN"/>
    <property type="match status" value="1"/>
</dbReference>
<dbReference type="InterPro" id="IPR013767">
    <property type="entry name" value="PAS_fold"/>
</dbReference>
<dbReference type="InterPro" id="IPR011006">
    <property type="entry name" value="CheY-like_superfamily"/>
</dbReference>
<dbReference type="SUPFAM" id="SSF55874">
    <property type="entry name" value="ATPase domain of HSP90 chaperone/DNA topoisomerase II/histidine kinase"/>
    <property type="match status" value="1"/>
</dbReference>
<evidence type="ECO:0000259" key="8">
    <source>
        <dbReference type="PROSITE" id="PS50110"/>
    </source>
</evidence>
<dbReference type="PROSITE" id="PS50112">
    <property type="entry name" value="PAS"/>
    <property type="match status" value="3"/>
</dbReference>
<dbReference type="InterPro" id="IPR013655">
    <property type="entry name" value="PAS_fold_3"/>
</dbReference>
<evidence type="ECO:0000256" key="6">
    <source>
        <dbReference type="PROSITE-ProRule" id="PRU00169"/>
    </source>
</evidence>
<dbReference type="Proteomes" id="UP001281203">
    <property type="component" value="Unassembled WGS sequence"/>
</dbReference>
<name>A0ABU3X252_9EURY</name>
<dbReference type="InterPro" id="IPR000700">
    <property type="entry name" value="PAS-assoc_C"/>
</dbReference>
<dbReference type="Pfam" id="PF00072">
    <property type="entry name" value="Response_reg"/>
    <property type="match status" value="1"/>
</dbReference>
<dbReference type="PRINTS" id="PR00344">
    <property type="entry name" value="BCTRLSENSOR"/>
</dbReference>
<feature type="domain" description="PAC" evidence="10">
    <location>
        <begin position="369"/>
        <end position="422"/>
    </location>
</feature>
<dbReference type="RefSeq" id="WP_317065211.1">
    <property type="nucleotide sequence ID" value="NZ_WBKO01000002.1"/>
</dbReference>
<dbReference type="SUPFAM" id="SSF52172">
    <property type="entry name" value="CheY-like"/>
    <property type="match status" value="1"/>
</dbReference>
<dbReference type="InterPro" id="IPR003018">
    <property type="entry name" value="GAF"/>
</dbReference>
<dbReference type="PANTHER" id="PTHR43304">
    <property type="entry name" value="PHYTOCHROME-LIKE PROTEIN CPH1"/>
    <property type="match status" value="1"/>
</dbReference>
<dbReference type="Pfam" id="PF00989">
    <property type="entry name" value="PAS"/>
    <property type="match status" value="2"/>
</dbReference>
<proteinExistence type="predicted"/>
<dbReference type="InterPro" id="IPR001610">
    <property type="entry name" value="PAC"/>
</dbReference>
<dbReference type="PROSITE" id="PS50113">
    <property type="entry name" value="PAC"/>
    <property type="match status" value="2"/>
</dbReference>
<dbReference type="InterPro" id="IPR001789">
    <property type="entry name" value="Sig_transdc_resp-reg_receiver"/>
</dbReference>
<feature type="domain" description="Response regulatory" evidence="8">
    <location>
        <begin position="3"/>
        <end position="118"/>
    </location>
</feature>
<feature type="domain" description="PAS" evidence="9">
    <location>
        <begin position="294"/>
        <end position="338"/>
    </location>
</feature>
<keyword evidence="5" id="KW-0418">Kinase</keyword>
<feature type="domain" description="Histidine kinase" evidence="7">
    <location>
        <begin position="737"/>
        <end position="933"/>
    </location>
</feature>
<gene>
    <name evidence="11" type="ORF">F8E02_09085</name>
</gene>
<dbReference type="EC" id="2.7.13.3" evidence="2"/>
<comment type="catalytic activity">
    <reaction evidence="1">
        <text>ATP + protein L-histidine = ADP + protein N-phospho-L-histidine.</text>
        <dbReference type="EC" id="2.7.13.3"/>
    </reaction>
</comment>
<dbReference type="InterPro" id="IPR035965">
    <property type="entry name" value="PAS-like_dom_sf"/>
</dbReference>
<dbReference type="Pfam" id="PF08447">
    <property type="entry name" value="PAS_3"/>
    <property type="match status" value="1"/>
</dbReference>
<dbReference type="SMART" id="SM00086">
    <property type="entry name" value="PAC"/>
    <property type="match status" value="3"/>
</dbReference>
<evidence type="ECO:0000313" key="12">
    <source>
        <dbReference type="Proteomes" id="UP001281203"/>
    </source>
</evidence>
<dbReference type="PROSITE" id="PS50109">
    <property type="entry name" value="HIS_KIN"/>
    <property type="match status" value="1"/>
</dbReference>
<dbReference type="SUPFAM" id="SSF55785">
    <property type="entry name" value="PYP-like sensor domain (PAS domain)"/>
    <property type="match status" value="3"/>
</dbReference>
<keyword evidence="12" id="KW-1185">Reference proteome</keyword>
<dbReference type="CDD" id="cd00075">
    <property type="entry name" value="HATPase"/>
    <property type="match status" value="1"/>
</dbReference>
<dbReference type="SMART" id="SM00448">
    <property type="entry name" value="REC"/>
    <property type="match status" value="1"/>
</dbReference>
<dbReference type="SMART" id="SM00065">
    <property type="entry name" value="GAF"/>
    <property type="match status" value="1"/>
</dbReference>
<dbReference type="InterPro" id="IPR003594">
    <property type="entry name" value="HATPase_dom"/>
</dbReference>
<dbReference type="InterPro" id="IPR004358">
    <property type="entry name" value="Sig_transdc_His_kin-like_C"/>
</dbReference>
<evidence type="ECO:0000256" key="3">
    <source>
        <dbReference type="ARBA" id="ARBA00022553"/>
    </source>
</evidence>
<dbReference type="NCBIfam" id="TIGR00229">
    <property type="entry name" value="sensory_box"/>
    <property type="match status" value="3"/>
</dbReference>
<sequence>MFRVLVVDDEPALLELTRIYLEQSGDLQVEATSSPQKALEMLSEAPCDAIVADYEMPEMNGIALLKEVRCRGMGTPFVIFSGRGREEVVIEAINSGADFYLQKGGNPSAQFAELRNMILQAIRRRQAEAEVQRSRDLYQSIFEHTSAATIIVRGDMTVALANSEFTRLTGYSREEVEGKMLLTAFVAPGDVERLSGYHRQRRVDPGSAPRTYEFGLIDREGRQRDMHMTIGCIPGTDRTVASMIDISDRKRYEEELSTAHEELTATHEEMTAAFEEAMASQETLAEQYRVMEDHRVTLQGIIDFLPDPTFVLDREGKVVIWNRAIESVTGIPKAGIIGSDTDPIMGAIPGLHTPLLATEILSREAAGSVAREIRIPSPRTGEEIHLWGKAAPLYDAKGKLAGAIESLRDITEVKRMEARIRHRVDLEQVVGSISGRFIALDPADLEDALEETIRMLGSFLNVDRSYVFRFDRDPARLESLHEWCADGIAPELANLTDLPAHVESWAAANIAAGRVFCIPDVANLPAGAPEREFLREYGIRSIILVPIATADDIMGVLGFETVLQARAWSDDDISLLTVVGNLFADLFARIRAQERLRESEERFRTLVERSHDCYIRVAASSRTIEYISPSWKRLTGYRPEECTGDPGFIESLVHPDDREMYLALAQVPASPADRLVVLRVRRKDGRYAWLEVCSIPVHADDGHLVAIEYAVHDIDAWKEAEAALLLANRKLSLMNSIVRHDILNQVTVVLGHIGLLQDLPLDPEVATALEKQQAAVRMIQSQIEFTRDYQDLGVRSPQWFGIDTLVKDASKARRPAGIEITTGVNGLAVYADPLLETVFGNLLDNTLRHGGPVTAVRVTAVPDGGGARIVWEDNGVGIPVEEKERIFERGYGRHTGLGLFLAREVLSITGIAIHETGEPGRGARFELLVPEGWARFA</sequence>
<dbReference type="CDD" id="cd00156">
    <property type="entry name" value="REC"/>
    <property type="match status" value="1"/>
</dbReference>